<dbReference type="Proteomes" id="UP001597042">
    <property type="component" value="Unassembled WGS sequence"/>
</dbReference>
<dbReference type="EMBL" id="JBHTIM010000001">
    <property type="protein sequence ID" value="MFD0781811.1"/>
    <property type="molecule type" value="Genomic_DNA"/>
</dbReference>
<keyword evidence="1" id="KW-0238">DNA-binding</keyword>
<dbReference type="InterPro" id="IPR029442">
    <property type="entry name" value="GyrI-like"/>
</dbReference>
<dbReference type="InterPro" id="IPR011256">
    <property type="entry name" value="Reg_factor_effector_dom_sf"/>
</dbReference>
<evidence type="ECO:0000256" key="1">
    <source>
        <dbReference type="ARBA" id="ARBA00023125"/>
    </source>
</evidence>
<dbReference type="SMART" id="SM00871">
    <property type="entry name" value="AraC_E_bind"/>
    <property type="match status" value="1"/>
</dbReference>
<dbReference type="SMART" id="SM00422">
    <property type="entry name" value="HTH_MERR"/>
    <property type="match status" value="1"/>
</dbReference>
<comment type="caution">
    <text evidence="4">The sequence shown here is derived from an EMBL/GenBank/DDBJ whole genome shotgun (WGS) entry which is preliminary data.</text>
</comment>
<sequence>MSWSNVVSTMYTIGEFAAFGRVSVRMLRHYDAIGLLTPAQIDERSGYRRYSNAQLQRLLQIVELRGFGVGLDRIAAALDDDDDRALYDTLAERRAELAASVADDSARLAQLERRLRILEGTEIMTDTVTYRPVDAVTVYATSVVAPGGGPENVGPVVGPTIARLDGALRAAGRPLGEPGVFWYEPIDDTDDLAVHVSYTAEDPARPGDGYDVVTLPAAPTMATLLHRGDMSGIGRSWAVLMERVVADGYRIVGDCREVYLEADGHEPGPDWVTELQVPVERVA</sequence>
<dbReference type="PANTHER" id="PTHR30204:SF97">
    <property type="entry name" value="MERR FAMILY REGULATORY PROTEIN"/>
    <property type="match status" value="1"/>
</dbReference>
<feature type="coiled-coil region" evidence="2">
    <location>
        <begin position="94"/>
        <end position="121"/>
    </location>
</feature>
<dbReference type="RefSeq" id="WP_378749466.1">
    <property type="nucleotide sequence ID" value="NZ_JBHSSV010000001.1"/>
</dbReference>
<feature type="domain" description="HTH merR-type" evidence="3">
    <location>
        <begin position="10"/>
        <end position="80"/>
    </location>
</feature>
<dbReference type="Pfam" id="PF13411">
    <property type="entry name" value="MerR_1"/>
    <property type="match status" value="1"/>
</dbReference>
<organism evidence="4 5">
    <name type="scientific">Microbacterium koreense</name>
    <dbReference type="NCBI Taxonomy" id="323761"/>
    <lineage>
        <taxon>Bacteria</taxon>
        <taxon>Bacillati</taxon>
        <taxon>Actinomycetota</taxon>
        <taxon>Actinomycetes</taxon>
        <taxon>Micrococcales</taxon>
        <taxon>Microbacteriaceae</taxon>
        <taxon>Microbacterium</taxon>
    </lineage>
</organism>
<dbReference type="PANTHER" id="PTHR30204">
    <property type="entry name" value="REDOX-CYCLING DRUG-SENSING TRANSCRIPTIONAL ACTIVATOR SOXR"/>
    <property type="match status" value="1"/>
</dbReference>
<dbReference type="Pfam" id="PF06445">
    <property type="entry name" value="GyrI-like"/>
    <property type="match status" value="1"/>
</dbReference>
<protein>
    <submittedName>
        <fullName evidence="4">MerR family transcriptional regulator</fullName>
    </submittedName>
</protein>
<dbReference type="SUPFAM" id="SSF55136">
    <property type="entry name" value="Probable bacterial effector-binding domain"/>
    <property type="match status" value="1"/>
</dbReference>
<dbReference type="InterPro" id="IPR009061">
    <property type="entry name" value="DNA-bd_dom_put_sf"/>
</dbReference>
<evidence type="ECO:0000313" key="5">
    <source>
        <dbReference type="Proteomes" id="UP001597042"/>
    </source>
</evidence>
<dbReference type="InterPro" id="IPR000551">
    <property type="entry name" value="MerR-type_HTH_dom"/>
</dbReference>
<name>A0ABW2ZT73_9MICO</name>
<dbReference type="InterPro" id="IPR010499">
    <property type="entry name" value="AraC_E-bd"/>
</dbReference>
<reference evidence="5" key="1">
    <citation type="journal article" date="2019" name="Int. J. Syst. Evol. Microbiol.">
        <title>The Global Catalogue of Microorganisms (GCM) 10K type strain sequencing project: providing services to taxonomists for standard genome sequencing and annotation.</title>
        <authorList>
            <consortium name="The Broad Institute Genomics Platform"/>
            <consortium name="The Broad Institute Genome Sequencing Center for Infectious Disease"/>
            <person name="Wu L."/>
            <person name="Ma J."/>
        </authorList>
    </citation>
    <scope>NUCLEOTIDE SEQUENCE [LARGE SCALE GENOMIC DNA]</scope>
    <source>
        <strain evidence="5">CCUG 50754</strain>
    </source>
</reference>
<dbReference type="Gene3D" id="3.20.80.10">
    <property type="entry name" value="Regulatory factor, effector binding domain"/>
    <property type="match status" value="1"/>
</dbReference>
<dbReference type="InterPro" id="IPR047057">
    <property type="entry name" value="MerR_fam"/>
</dbReference>
<dbReference type="PROSITE" id="PS50937">
    <property type="entry name" value="HTH_MERR_2"/>
    <property type="match status" value="1"/>
</dbReference>
<dbReference type="Gene3D" id="1.10.1660.10">
    <property type="match status" value="1"/>
</dbReference>
<evidence type="ECO:0000313" key="4">
    <source>
        <dbReference type="EMBL" id="MFD0781811.1"/>
    </source>
</evidence>
<accession>A0ABW2ZT73</accession>
<proteinExistence type="predicted"/>
<dbReference type="SUPFAM" id="SSF46955">
    <property type="entry name" value="Putative DNA-binding domain"/>
    <property type="match status" value="1"/>
</dbReference>
<keyword evidence="5" id="KW-1185">Reference proteome</keyword>
<evidence type="ECO:0000259" key="3">
    <source>
        <dbReference type="PROSITE" id="PS50937"/>
    </source>
</evidence>
<evidence type="ECO:0000256" key="2">
    <source>
        <dbReference type="SAM" id="Coils"/>
    </source>
</evidence>
<keyword evidence="2" id="KW-0175">Coiled coil</keyword>
<gene>
    <name evidence="4" type="ORF">ACFQZV_10950</name>
</gene>